<evidence type="ECO:0000313" key="2">
    <source>
        <dbReference type="Proteomes" id="UP000294164"/>
    </source>
</evidence>
<dbReference type="Proteomes" id="UP000294164">
    <property type="component" value="Unassembled WGS sequence"/>
</dbReference>
<reference evidence="1 2" key="1">
    <citation type="submission" date="2019-02" db="EMBL/GenBank/DDBJ databases">
        <title>WGS of Pseudoxanthomonas species novum from clinical isolates.</title>
        <authorList>
            <person name="Bernier A.-M."/>
            <person name="Bernard K."/>
            <person name="Vachon A."/>
        </authorList>
    </citation>
    <scope>NUCLEOTIDE SEQUENCE [LARGE SCALE GENOMIC DNA]</scope>
    <source>
        <strain evidence="1 2">NML130969</strain>
    </source>
</reference>
<evidence type="ECO:0000313" key="1">
    <source>
        <dbReference type="EMBL" id="TAA40879.1"/>
    </source>
</evidence>
<dbReference type="RefSeq" id="WP_130534932.1">
    <property type="nucleotide sequence ID" value="NZ_SHMG01000007.1"/>
</dbReference>
<dbReference type="SUPFAM" id="SSF55729">
    <property type="entry name" value="Acyl-CoA N-acyltransferases (Nat)"/>
    <property type="match status" value="1"/>
</dbReference>
<dbReference type="Gene3D" id="3.40.630.30">
    <property type="match status" value="1"/>
</dbReference>
<name>A0A4Q8M4K7_9GAMM</name>
<evidence type="ECO:0008006" key="3">
    <source>
        <dbReference type="Google" id="ProtNLM"/>
    </source>
</evidence>
<gene>
    <name evidence="1" type="ORF">EA655_12865</name>
</gene>
<proteinExistence type="predicted"/>
<dbReference type="AlphaFoldDB" id="A0A4Q8M4K7"/>
<dbReference type="OrthoDB" id="5988237at2"/>
<protein>
    <recommendedName>
        <fullName evidence="3">GNAT family N-acetyltransferase</fullName>
    </recommendedName>
</protein>
<dbReference type="EMBL" id="SHMG01000007">
    <property type="protein sequence ID" value="TAA40879.1"/>
    <property type="molecule type" value="Genomic_DNA"/>
</dbReference>
<comment type="caution">
    <text evidence="1">The sequence shown here is derived from an EMBL/GenBank/DDBJ whole genome shotgun (WGS) entry which is preliminary data.</text>
</comment>
<organism evidence="1 2">
    <name type="scientific">Pseudoxanthomonas winnipegensis</name>
    <dbReference type="NCBI Taxonomy" id="2480810"/>
    <lineage>
        <taxon>Bacteria</taxon>
        <taxon>Pseudomonadati</taxon>
        <taxon>Pseudomonadota</taxon>
        <taxon>Gammaproteobacteria</taxon>
        <taxon>Lysobacterales</taxon>
        <taxon>Lysobacteraceae</taxon>
        <taxon>Pseudoxanthomonas</taxon>
    </lineage>
</organism>
<accession>A0A4Q8M4K7</accession>
<sequence>MSPIGSAASAIALPPTGAGLRVVRLGPGQAGAPLRAMRRRLAAEQGREPEPDDALEASATVVAVFAGEAMVAALRVHATDTPQLRRELGTLLQLDRFSGIWAPEHIVVGSRLQVLADFRTRQVIDALLRESYRLVRDSDVRFGLIACEPALHALFAFYGFREYLPPAILPGDTGVLRMALVCEDASTFITCGSPLVDLVQHPQLGLSARAWLEQTFPVLV</sequence>
<dbReference type="InterPro" id="IPR016181">
    <property type="entry name" value="Acyl_CoA_acyltransferase"/>
</dbReference>